<keyword evidence="4" id="KW-1185">Reference proteome</keyword>
<sequence>AFEHFQCGRTFRRVPDLLRHQRNYRKEQPFGCEVCGQAFSLRGRLGPHRQACLEREPHR</sequence>
<evidence type="ECO:0000256" key="1">
    <source>
        <dbReference type="PROSITE-ProRule" id="PRU00042"/>
    </source>
</evidence>
<dbReference type="InterPro" id="IPR036236">
    <property type="entry name" value="Znf_C2H2_sf"/>
</dbReference>
<dbReference type="PROSITE" id="PS50157">
    <property type="entry name" value="ZINC_FINGER_C2H2_2"/>
    <property type="match status" value="2"/>
</dbReference>
<gene>
    <name evidence="3" type="ORF">DBR06_SOUSAS1410134</name>
</gene>
<reference evidence="3 4" key="1">
    <citation type="journal article" date="2018" name="Genomics">
        <title>Molecular footprints of inshore aquatic adaptation in Indo-Pacific humpback dolphin (Sousa chinensis).</title>
        <authorList>
            <person name="Ming Y."/>
            <person name="Jian J."/>
            <person name="Yu F."/>
            <person name="Yu X."/>
            <person name="Wang J."/>
            <person name="Liu W."/>
        </authorList>
    </citation>
    <scope>NUCLEOTIDE SEQUENCE [LARGE SCALE GENOMIC DNA]</scope>
    <source>
        <strain evidence="3">MY-2018</strain>
        <tissue evidence="3">Skin</tissue>
    </source>
</reference>
<dbReference type="SUPFAM" id="SSF57667">
    <property type="entry name" value="beta-beta-alpha zinc fingers"/>
    <property type="match status" value="1"/>
</dbReference>
<accession>A0A484GQ69</accession>
<dbReference type="AlphaFoldDB" id="A0A484GQ69"/>
<evidence type="ECO:0000313" key="3">
    <source>
        <dbReference type="EMBL" id="TEA37892.1"/>
    </source>
</evidence>
<dbReference type="InterPro" id="IPR013087">
    <property type="entry name" value="Znf_C2H2_type"/>
</dbReference>
<organism evidence="3 4">
    <name type="scientific">Sousa chinensis</name>
    <name type="common">Indo-pacific humpbacked dolphin</name>
    <name type="synonym">Steno chinensis</name>
    <dbReference type="NCBI Taxonomy" id="103600"/>
    <lineage>
        <taxon>Eukaryota</taxon>
        <taxon>Metazoa</taxon>
        <taxon>Chordata</taxon>
        <taxon>Craniata</taxon>
        <taxon>Vertebrata</taxon>
        <taxon>Euteleostomi</taxon>
        <taxon>Mammalia</taxon>
        <taxon>Eutheria</taxon>
        <taxon>Laurasiatheria</taxon>
        <taxon>Artiodactyla</taxon>
        <taxon>Whippomorpha</taxon>
        <taxon>Cetacea</taxon>
        <taxon>Odontoceti</taxon>
        <taxon>Delphinidae</taxon>
        <taxon>Sousa</taxon>
    </lineage>
</organism>
<feature type="domain" description="C2H2-type" evidence="2">
    <location>
        <begin position="30"/>
        <end position="57"/>
    </location>
</feature>
<protein>
    <recommendedName>
        <fullName evidence="2">C2H2-type domain-containing protein</fullName>
    </recommendedName>
</protein>
<dbReference type="GO" id="GO:0008270">
    <property type="term" value="F:zinc ion binding"/>
    <property type="evidence" value="ECO:0007669"/>
    <property type="project" value="UniProtKB-KW"/>
</dbReference>
<dbReference type="Gene3D" id="3.30.160.60">
    <property type="entry name" value="Classic Zinc Finger"/>
    <property type="match status" value="1"/>
</dbReference>
<evidence type="ECO:0000313" key="4">
    <source>
        <dbReference type="Proteomes" id="UP000295264"/>
    </source>
</evidence>
<keyword evidence="1" id="KW-0479">Metal-binding</keyword>
<keyword evidence="1" id="KW-0863">Zinc-finger</keyword>
<comment type="caution">
    <text evidence="3">The sequence shown here is derived from an EMBL/GenBank/DDBJ whole genome shotgun (WGS) entry which is preliminary data.</text>
</comment>
<proteinExistence type="predicted"/>
<evidence type="ECO:0000259" key="2">
    <source>
        <dbReference type="PROSITE" id="PS50157"/>
    </source>
</evidence>
<dbReference type="Proteomes" id="UP000295264">
    <property type="component" value="Unassembled WGS sequence"/>
</dbReference>
<feature type="non-terminal residue" evidence="3">
    <location>
        <position position="1"/>
    </location>
</feature>
<name>A0A484GQ69_SOUCH</name>
<feature type="non-terminal residue" evidence="3">
    <location>
        <position position="59"/>
    </location>
</feature>
<feature type="domain" description="C2H2-type" evidence="2">
    <location>
        <begin position="2"/>
        <end position="29"/>
    </location>
</feature>
<dbReference type="EMBL" id="QWLN02005128">
    <property type="protein sequence ID" value="TEA37892.1"/>
    <property type="molecule type" value="Genomic_DNA"/>
</dbReference>
<keyword evidence="1" id="KW-0862">Zinc</keyword>